<dbReference type="EMBL" id="SRMA01025705">
    <property type="protein sequence ID" value="TRY91907.1"/>
    <property type="molecule type" value="Genomic_DNA"/>
</dbReference>
<evidence type="ECO:0000256" key="4">
    <source>
        <dbReference type="ARBA" id="ARBA00022676"/>
    </source>
</evidence>
<keyword evidence="11" id="KW-0325">Glycoprotein</keyword>
<dbReference type="InterPro" id="IPR050271">
    <property type="entry name" value="UDP-glycosyltransferase"/>
</dbReference>
<dbReference type="GO" id="GO:0015020">
    <property type="term" value="F:glucuronosyltransferase activity"/>
    <property type="evidence" value="ECO:0007669"/>
    <property type="project" value="UniProtKB-EC"/>
</dbReference>
<evidence type="ECO:0000256" key="6">
    <source>
        <dbReference type="ARBA" id="ARBA00022692"/>
    </source>
</evidence>
<evidence type="ECO:0000256" key="3">
    <source>
        <dbReference type="ARBA" id="ARBA00012544"/>
    </source>
</evidence>
<proteinExistence type="inferred from homology"/>
<dbReference type="FunFam" id="3.40.50.2000:FF:000001">
    <property type="entry name" value="UDP-glucuronosyltransferase"/>
    <property type="match status" value="1"/>
</dbReference>
<comment type="caution">
    <text evidence="13">The sequence shown here is derived from an EMBL/GenBank/DDBJ whole genome shotgun (WGS) entry which is preliminary data.</text>
</comment>
<protein>
    <recommendedName>
        <fullName evidence="3">glucuronosyltransferase</fullName>
        <ecNumber evidence="3">2.4.1.17</ecNumber>
    </recommendedName>
</protein>
<feature type="transmembrane region" description="Helical" evidence="12">
    <location>
        <begin position="794"/>
        <end position="817"/>
    </location>
</feature>
<dbReference type="Pfam" id="PF00201">
    <property type="entry name" value="UDPGT"/>
    <property type="match status" value="3"/>
</dbReference>
<organism evidence="13 14">
    <name type="scientific">Danionella cerebrum</name>
    <dbReference type="NCBI Taxonomy" id="2873325"/>
    <lineage>
        <taxon>Eukaryota</taxon>
        <taxon>Metazoa</taxon>
        <taxon>Chordata</taxon>
        <taxon>Craniata</taxon>
        <taxon>Vertebrata</taxon>
        <taxon>Euteleostomi</taxon>
        <taxon>Actinopterygii</taxon>
        <taxon>Neopterygii</taxon>
        <taxon>Teleostei</taxon>
        <taxon>Ostariophysi</taxon>
        <taxon>Cypriniformes</taxon>
        <taxon>Danionidae</taxon>
        <taxon>Danioninae</taxon>
        <taxon>Danionella</taxon>
    </lineage>
</organism>
<evidence type="ECO:0000256" key="8">
    <source>
        <dbReference type="ARBA" id="ARBA00022824"/>
    </source>
</evidence>
<keyword evidence="9 12" id="KW-1133">Transmembrane helix</keyword>
<evidence type="ECO:0000313" key="14">
    <source>
        <dbReference type="Proteomes" id="UP000316079"/>
    </source>
</evidence>
<dbReference type="AlphaFoldDB" id="A0A553QPP9"/>
<feature type="non-terminal residue" evidence="13">
    <location>
        <position position="1"/>
    </location>
</feature>
<dbReference type="InterPro" id="IPR002213">
    <property type="entry name" value="UDP_glucos_trans"/>
</dbReference>
<comment type="similarity">
    <text evidence="2">Belongs to the UDP-glycosyltransferase family.</text>
</comment>
<comment type="subcellular location">
    <subcellularLocation>
        <location evidence="1">Endoplasmic reticulum membrane</location>
        <topology evidence="1">Single-pass membrane protein</topology>
    </subcellularLocation>
</comment>
<dbReference type="Proteomes" id="UP000316079">
    <property type="component" value="Unassembled WGS sequence"/>
</dbReference>
<dbReference type="Gene3D" id="3.40.50.2000">
    <property type="entry name" value="Glycogen Phosphorylase B"/>
    <property type="match status" value="3"/>
</dbReference>
<dbReference type="OrthoDB" id="5835829at2759"/>
<name>A0A553QPP9_9TELE</name>
<evidence type="ECO:0000256" key="10">
    <source>
        <dbReference type="ARBA" id="ARBA00023136"/>
    </source>
</evidence>
<evidence type="ECO:0000256" key="11">
    <source>
        <dbReference type="ARBA" id="ARBA00023180"/>
    </source>
</evidence>
<keyword evidence="6 12" id="KW-0812">Transmembrane</keyword>
<keyword evidence="5" id="KW-0808">Transferase</keyword>
<gene>
    <name evidence="13" type="ORF">DNTS_024115</name>
</gene>
<evidence type="ECO:0000256" key="9">
    <source>
        <dbReference type="ARBA" id="ARBA00022989"/>
    </source>
</evidence>
<evidence type="ECO:0000256" key="2">
    <source>
        <dbReference type="ARBA" id="ARBA00009995"/>
    </source>
</evidence>
<dbReference type="InterPro" id="IPR035595">
    <property type="entry name" value="UDP_glycos_trans_CS"/>
</dbReference>
<dbReference type="CDD" id="cd03784">
    <property type="entry name" value="GT1_Gtf-like"/>
    <property type="match status" value="1"/>
</dbReference>
<keyword evidence="14" id="KW-1185">Reference proteome</keyword>
<dbReference type="FunFam" id="3.40.50.2000:FF:000066">
    <property type="entry name" value="UDP-glucuronosyltransferase 1-1"/>
    <property type="match status" value="1"/>
</dbReference>
<keyword evidence="4" id="KW-0328">Glycosyltransferase</keyword>
<dbReference type="FunFam" id="3.40.50.2000:FF:000176">
    <property type="entry name" value="UDP glucuronosyltransferase 1 family, polypeptide A7"/>
    <property type="match status" value="1"/>
</dbReference>
<evidence type="ECO:0000256" key="1">
    <source>
        <dbReference type="ARBA" id="ARBA00004389"/>
    </source>
</evidence>
<keyword evidence="10 12" id="KW-0472">Membrane</keyword>
<evidence type="ECO:0000256" key="5">
    <source>
        <dbReference type="ARBA" id="ARBA00022679"/>
    </source>
</evidence>
<dbReference type="PANTHER" id="PTHR48043">
    <property type="entry name" value="EG:EG0003.4 PROTEIN-RELATED"/>
    <property type="match status" value="1"/>
</dbReference>
<keyword evidence="7" id="KW-0732">Signal</keyword>
<sequence length="830" mass="93540">RDGCVKETRALSQPSSSVIHLHDTAPKRRTFPKCPALVRQMEGVEREAGRLLVIPAFGSHWSGMKPLVEELGRRGHEVVVVFPEENPKLKPAKHATTIRYPVTYTNDEMEKNMEVGLDKMLNVDVSTNLAKFVSFYITLDLLNVVITRNAESLMTNDDLMKKLQSYNFDAILTDPFETVGIIASEYLSIPTIYMQTSHPCGVDALVTQCPAPPSYVPQGLTHFTNNMDLWQRSINFLRSLYQPQACRRMFNRADEIASHVLQKKITAKEILSRAALWFMHFDFAFELPRPLMPNMVLIGGVDTKKAEPLSQKLDYKTSLKQRVDSEPQNSLAHKPSTHLCIDRMAASLLLSCFFCLGLAEAGKLLVLPSDGSHWTGMRPLVEELGKKGHEVVVVIPEASLSMGPSQHTTTLTYPVPYTKTQLLEQVNAGVSTLISAPVSTDLARFQSYMNTMDLLSVLTTRNVNGFFSEKDLMKKLRDYDFDAILTDPFEPIGVIASEFLSLPAIYVQSGHPCSADALAAQRPAPPSYVPHGFTFFTDRMNLWQRSVNFIRTLLQPMACGRMFVHADEIATRVLQRKTSMLEILTRAALWFELEEFVNGSGDDGFVVFTLGSMVSQLPEAKAREFFEAFRQIPQRVLWRYTGKVPEDAPKNVKLMKWLPQNDLLGHAKVKAFITHGGSHGIYEGICNGVPMVMLPLFGDQGDNVQRLVSRGVAESLSIYDVTSEKLLVALRKVINDKSYKEKMTKLSSIHRDRPIEPLDLAVFWTEFVMRHKGAAHLRPAAHELNWIQYHSLDVIGFLLLILVTVVFVSVKSCMFCFRKCVKRIQKKKKE</sequence>
<dbReference type="SUPFAM" id="SSF53756">
    <property type="entry name" value="UDP-Glycosyltransferase/glycogen phosphorylase"/>
    <property type="match status" value="2"/>
</dbReference>
<evidence type="ECO:0000313" key="13">
    <source>
        <dbReference type="EMBL" id="TRY91907.1"/>
    </source>
</evidence>
<evidence type="ECO:0000256" key="7">
    <source>
        <dbReference type="ARBA" id="ARBA00022729"/>
    </source>
</evidence>
<reference evidence="13 14" key="1">
    <citation type="journal article" date="2019" name="Sci. Data">
        <title>Hybrid genome assembly and annotation of Danionella translucida.</title>
        <authorList>
            <person name="Kadobianskyi M."/>
            <person name="Schulze L."/>
            <person name="Schuelke M."/>
            <person name="Judkewitz B."/>
        </authorList>
    </citation>
    <scope>NUCLEOTIDE SEQUENCE [LARGE SCALE GENOMIC DNA]</scope>
    <source>
        <strain evidence="13 14">Bolton</strain>
    </source>
</reference>
<keyword evidence="8" id="KW-0256">Endoplasmic reticulum</keyword>
<dbReference type="EC" id="2.4.1.17" evidence="3"/>
<dbReference type="GO" id="GO:0005789">
    <property type="term" value="C:endoplasmic reticulum membrane"/>
    <property type="evidence" value="ECO:0007669"/>
    <property type="project" value="UniProtKB-SubCell"/>
</dbReference>
<evidence type="ECO:0000256" key="12">
    <source>
        <dbReference type="SAM" id="Phobius"/>
    </source>
</evidence>
<accession>A0A553QPP9</accession>
<dbReference type="PANTHER" id="PTHR48043:SF161">
    <property type="entry name" value="UDP GLUCURONOSYLTRANSFERASE FAMILY 1 MEMBER A1"/>
    <property type="match status" value="1"/>
</dbReference>
<dbReference type="PROSITE" id="PS00375">
    <property type="entry name" value="UDPGT"/>
    <property type="match status" value="1"/>
</dbReference>